<evidence type="ECO:0000313" key="2">
    <source>
        <dbReference type="Proteomes" id="UP001159363"/>
    </source>
</evidence>
<sequence length="366" mass="41774">MVSIIISRIPNLKLFLSRDSTYRFCLKYLIFIIYHRTIKMAPEKVMDNIMMKTINNNVKIFDKRKQNFKFGQYVLICKLKAVFEKKKLRQLFPRVYYLETYGFYEHELQKVSSLNYNLFDIIIKKGKHVSLVHSKGLSKAHDLWVKNEALESVSGPVNLSSRKGFLYWKSSGGEGVGSTKTRPPWPVSDSVLSSTYVECLSSETLRLQRALAPTSPHLCRRNALRPHQLSQKRVDDHSRIHTLQSRIPRFVQRTASSPGVQKQLKLSFSDIFCLSLSHPLSSAPKLGEAHRSAASSDTIPTCENPGMTLRGVEPGSHRTYVISPKTMVEDRSSRVESSTMTVYSAKNDTVVEDYHNTDRIGDSKHF</sequence>
<gene>
    <name evidence="1" type="ORF">PR048_005392</name>
</gene>
<dbReference type="Proteomes" id="UP001159363">
    <property type="component" value="Chromosome 2"/>
</dbReference>
<proteinExistence type="predicted"/>
<organism evidence="1 2">
    <name type="scientific">Dryococelus australis</name>
    <dbReference type="NCBI Taxonomy" id="614101"/>
    <lineage>
        <taxon>Eukaryota</taxon>
        <taxon>Metazoa</taxon>
        <taxon>Ecdysozoa</taxon>
        <taxon>Arthropoda</taxon>
        <taxon>Hexapoda</taxon>
        <taxon>Insecta</taxon>
        <taxon>Pterygota</taxon>
        <taxon>Neoptera</taxon>
        <taxon>Polyneoptera</taxon>
        <taxon>Phasmatodea</taxon>
        <taxon>Verophasmatodea</taxon>
        <taxon>Anareolatae</taxon>
        <taxon>Phasmatidae</taxon>
        <taxon>Eurycanthinae</taxon>
        <taxon>Dryococelus</taxon>
    </lineage>
</organism>
<reference evidence="1 2" key="1">
    <citation type="submission" date="2023-02" db="EMBL/GenBank/DDBJ databases">
        <title>LHISI_Scaffold_Assembly.</title>
        <authorList>
            <person name="Stuart O.P."/>
            <person name="Cleave R."/>
            <person name="Magrath M.J.L."/>
            <person name="Mikheyev A.S."/>
        </authorList>
    </citation>
    <scope>NUCLEOTIDE SEQUENCE [LARGE SCALE GENOMIC DNA]</scope>
    <source>
        <strain evidence="1">Daus_M_001</strain>
        <tissue evidence="1">Leg muscle</tissue>
    </source>
</reference>
<keyword evidence="2" id="KW-1185">Reference proteome</keyword>
<name>A0ABQ9I854_9NEOP</name>
<evidence type="ECO:0000313" key="1">
    <source>
        <dbReference type="EMBL" id="KAJ8892811.1"/>
    </source>
</evidence>
<accession>A0ABQ9I854</accession>
<dbReference type="EMBL" id="JARBHB010000002">
    <property type="protein sequence ID" value="KAJ8892811.1"/>
    <property type="molecule type" value="Genomic_DNA"/>
</dbReference>
<protein>
    <submittedName>
        <fullName evidence="1">Uncharacterized protein</fullName>
    </submittedName>
</protein>
<comment type="caution">
    <text evidence="1">The sequence shown here is derived from an EMBL/GenBank/DDBJ whole genome shotgun (WGS) entry which is preliminary data.</text>
</comment>